<dbReference type="Proteomes" id="UP000007486">
    <property type="component" value="Chromosome"/>
</dbReference>
<dbReference type="STRING" id="667015.Bacsa_3223"/>
<dbReference type="RefSeq" id="WP_013619113.1">
    <property type="nucleotide sequence ID" value="NC_015164.1"/>
</dbReference>
<dbReference type="AlphaFoldDB" id="F0R4D0"/>
<protein>
    <recommendedName>
        <fullName evidence="3">DUF2004 domain-containing protein</fullName>
    </recommendedName>
</protein>
<dbReference type="HOGENOM" id="CLU_135440_0_0_10"/>
<evidence type="ECO:0000313" key="2">
    <source>
        <dbReference type="Proteomes" id="UP000007486"/>
    </source>
</evidence>
<dbReference type="KEGG" id="bsa:Bacsa_3223"/>
<keyword evidence="2" id="KW-1185">Reference proteome</keyword>
<proteinExistence type="predicted"/>
<dbReference type="EMBL" id="CP002530">
    <property type="protein sequence ID" value="ADY37750.1"/>
    <property type="molecule type" value="Genomic_DNA"/>
</dbReference>
<evidence type="ECO:0000313" key="1">
    <source>
        <dbReference type="EMBL" id="ADY37750.1"/>
    </source>
</evidence>
<dbReference type="OrthoDB" id="1091595at2"/>
<dbReference type="eggNOG" id="ENOG50330QC">
    <property type="taxonomic scope" value="Bacteria"/>
</dbReference>
<organism evidence="1 2">
    <name type="scientific">Phocaeicola salanitronis (strain DSM 18170 / JCM 13657 / CCUG 60908 / BL78)</name>
    <name type="common">Bacteroides salanitronis</name>
    <dbReference type="NCBI Taxonomy" id="667015"/>
    <lineage>
        <taxon>Bacteria</taxon>
        <taxon>Pseudomonadati</taxon>
        <taxon>Bacteroidota</taxon>
        <taxon>Bacteroidia</taxon>
        <taxon>Bacteroidales</taxon>
        <taxon>Bacteroidaceae</taxon>
        <taxon>Phocaeicola</taxon>
    </lineage>
</organism>
<sequence>MSKKNITYFGEVDNKEEDYFEGHVMICNKDAELDLDFCNYEGNPKDWSAELEGYLSNLLKYKTEIDKSILKDYEDGGTTNEYVRWHLDEWGDNVDDLLPNADSTKTREEQFLSLLLQRVERISFYPGDNHYAVWDYMIDSENSDEIVVVHTDNKGKILDITWES</sequence>
<accession>F0R4D0</accession>
<evidence type="ECO:0008006" key="3">
    <source>
        <dbReference type="Google" id="ProtNLM"/>
    </source>
</evidence>
<reference evidence="1 2" key="1">
    <citation type="journal article" date="2011" name="Stand. Genomic Sci.">
        <title>Complete genome sequence of Bacteroides salanitronis type strain (BL78).</title>
        <authorList>
            <person name="Gronow S."/>
            <person name="Held B."/>
            <person name="Lucas S."/>
            <person name="Lapidus A."/>
            <person name="Del Rio T.G."/>
            <person name="Nolan M."/>
            <person name="Tice H."/>
            <person name="Deshpande S."/>
            <person name="Cheng J.F."/>
            <person name="Pitluck S."/>
            <person name="Liolios K."/>
            <person name="Pagani I."/>
            <person name="Ivanova N."/>
            <person name="Mavromatis K."/>
            <person name="Pati A."/>
            <person name="Tapia R."/>
            <person name="Han C."/>
            <person name="Goodwin L."/>
            <person name="Chen A."/>
            <person name="Palaniappan K."/>
            <person name="Land M."/>
            <person name="Hauser L."/>
            <person name="Chang Y.J."/>
            <person name="Jeffries C.D."/>
            <person name="Brambilla E.M."/>
            <person name="Rohde M."/>
            <person name="Goker M."/>
            <person name="Detter J.C."/>
            <person name="Woyke T."/>
            <person name="Bristow J."/>
            <person name="Markowitz V."/>
            <person name="Hugenholtz P."/>
            <person name="Kyrpides N.C."/>
            <person name="Klenk H.P."/>
            <person name="Eisen J.A."/>
        </authorList>
    </citation>
    <scope>NUCLEOTIDE SEQUENCE [LARGE SCALE GENOMIC DNA]</scope>
    <source>
        <strain evidence="1 2">DSM 18170</strain>
    </source>
</reference>
<name>F0R4D0_PHOSB</name>
<gene>
    <name evidence="1" type="ordered locus">Bacsa_3223</name>
</gene>